<gene>
    <name evidence="2" type="ORF">N7449_000225</name>
</gene>
<proteinExistence type="predicted"/>
<protein>
    <recommendedName>
        <fullName evidence="1">Carboxylesterase type B domain-containing protein</fullName>
    </recommendedName>
</protein>
<dbReference type="Proteomes" id="UP001150942">
    <property type="component" value="Unassembled WGS sequence"/>
</dbReference>
<dbReference type="EMBL" id="JAPQKQ010000001">
    <property type="protein sequence ID" value="KAJ5213056.1"/>
    <property type="molecule type" value="Genomic_DNA"/>
</dbReference>
<organism evidence="2 3">
    <name type="scientific">Penicillium cf. viridicatum</name>
    <dbReference type="NCBI Taxonomy" id="2972119"/>
    <lineage>
        <taxon>Eukaryota</taxon>
        <taxon>Fungi</taxon>
        <taxon>Dikarya</taxon>
        <taxon>Ascomycota</taxon>
        <taxon>Pezizomycotina</taxon>
        <taxon>Eurotiomycetes</taxon>
        <taxon>Eurotiomycetidae</taxon>
        <taxon>Eurotiales</taxon>
        <taxon>Aspergillaceae</taxon>
        <taxon>Penicillium</taxon>
    </lineage>
</organism>
<evidence type="ECO:0000259" key="1">
    <source>
        <dbReference type="Pfam" id="PF00135"/>
    </source>
</evidence>
<dbReference type="AlphaFoldDB" id="A0A9W9N4J2"/>
<reference evidence="2" key="1">
    <citation type="submission" date="2022-11" db="EMBL/GenBank/DDBJ databases">
        <authorList>
            <person name="Petersen C."/>
        </authorList>
    </citation>
    <scope>NUCLEOTIDE SEQUENCE</scope>
    <source>
        <strain evidence="2">IBT 20477</strain>
    </source>
</reference>
<dbReference type="Pfam" id="PF00135">
    <property type="entry name" value="COesterase"/>
    <property type="match status" value="1"/>
</dbReference>
<keyword evidence="3" id="KW-1185">Reference proteome</keyword>
<comment type="caution">
    <text evidence="2">The sequence shown here is derived from an EMBL/GenBank/DDBJ whole genome shotgun (WGS) entry which is preliminary data.</text>
</comment>
<dbReference type="OrthoDB" id="408631at2759"/>
<reference evidence="2" key="2">
    <citation type="journal article" date="2023" name="IMA Fungus">
        <title>Comparative genomic study of the Penicillium genus elucidates a diverse pangenome and 15 lateral gene transfer events.</title>
        <authorList>
            <person name="Petersen C."/>
            <person name="Sorensen T."/>
            <person name="Nielsen M.R."/>
            <person name="Sondergaard T.E."/>
            <person name="Sorensen J.L."/>
            <person name="Fitzpatrick D.A."/>
            <person name="Frisvad J.C."/>
            <person name="Nielsen K.L."/>
        </authorList>
    </citation>
    <scope>NUCLEOTIDE SEQUENCE</scope>
    <source>
        <strain evidence="2">IBT 20477</strain>
    </source>
</reference>
<name>A0A9W9N4J2_9EURO</name>
<dbReference type="GO" id="GO:0072330">
    <property type="term" value="P:monocarboxylic acid biosynthetic process"/>
    <property type="evidence" value="ECO:0007669"/>
    <property type="project" value="UniProtKB-ARBA"/>
</dbReference>
<dbReference type="GO" id="GO:0017000">
    <property type="term" value="P:antibiotic biosynthetic process"/>
    <property type="evidence" value="ECO:0007669"/>
    <property type="project" value="UniProtKB-ARBA"/>
</dbReference>
<dbReference type="InterPro" id="IPR029058">
    <property type="entry name" value="AB_hydrolase_fold"/>
</dbReference>
<dbReference type="InterPro" id="IPR002018">
    <property type="entry name" value="CarbesteraseB"/>
</dbReference>
<dbReference type="Gene3D" id="3.40.50.1820">
    <property type="entry name" value="alpha/beta hydrolase"/>
    <property type="match status" value="1"/>
</dbReference>
<feature type="domain" description="Carboxylesterase type B" evidence="1">
    <location>
        <begin position="30"/>
        <end position="105"/>
    </location>
</feature>
<evidence type="ECO:0000313" key="2">
    <source>
        <dbReference type="EMBL" id="KAJ5213056.1"/>
    </source>
</evidence>
<accession>A0A9W9N4J2</accession>
<sequence>MRQYEMLVHVWKGEYRANLRTRTGNEDTCEIMRGATHGSEVFYALGNLYAQSSSYSEADYEVSEKMSSYWANFVKTRNPNKGGSSTNGTLPWGANVPSQNSQFDLGTSWKKIPIASSIEEKEVLLKYFKLATPSPY</sequence>
<evidence type="ECO:0000313" key="3">
    <source>
        <dbReference type="Proteomes" id="UP001150942"/>
    </source>
</evidence>
<dbReference type="SUPFAM" id="SSF53474">
    <property type="entry name" value="alpha/beta-Hydrolases"/>
    <property type="match status" value="1"/>
</dbReference>